<evidence type="ECO:0000313" key="2">
    <source>
        <dbReference type="EMBL" id="MEQ2709919.1"/>
    </source>
</evidence>
<dbReference type="Pfam" id="PF05598">
    <property type="entry name" value="DUF772"/>
    <property type="match status" value="1"/>
</dbReference>
<evidence type="ECO:0000313" key="3">
    <source>
        <dbReference type="Proteomes" id="UP001482154"/>
    </source>
</evidence>
<protein>
    <submittedName>
        <fullName evidence="2">Transposase</fullName>
    </submittedName>
</protein>
<dbReference type="Proteomes" id="UP001482154">
    <property type="component" value="Unassembled WGS sequence"/>
</dbReference>
<evidence type="ECO:0000259" key="1">
    <source>
        <dbReference type="Pfam" id="PF05598"/>
    </source>
</evidence>
<organism evidence="2 3">
    <name type="scientific">Anaerostipes amylophilus</name>
    <dbReference type="NCBI Taxonomy" id="2981779"/>
    <lineage>
        <taxon>Bacteria</taxon>
        <taxon>Bacillati</taxon>
        <taxon>Bacillota</taxon>
        <taxon>Clostridia</taxon>
        <taxon>Lachnospirales</taxon>
        <taxon>Lachnospiraceae</taxon>
        <taxon>Anaerostipes</taxon>
    </lineage>
</organism>
<proteinExistence type="predicted"/>
<dbReference type="InterPro" id="IPR008490">
    <property type="entry name" value="Transposase_InsH_N"/>
</dbReference>
<dbReference type="EMBL" id="JBBNIN010000002">
    <property type="protein sequence ID" value="MEQ2709919.1"/>
    <property type="molecule type" value="Genomic_DNA"/>
</dbReference>
<reference evidence="2 3" key="1">
    <citation type="submission" date="2024-04" db="EMBL/GenBank/DDBJ databases">
        <title>Human intestinal bacterial collection.</title>
        <authorList>
            <person name="Pauvert C."/>
            <person name="Hitch T.C.A."/>
            <person name="Clavel T."/>
        </authorList>
    </citation>
    <scope>NUCLEOTIDE SEQUENCE [LARGE SCALE GENOMIC DNA]</scope>
    <source>
        <strain evidence="2 3">CLA-AA-H249</strain>
    </source>
</reference>
<accession>A0ABV1IRS5</accession>
<comment type="caution">
    <text evidence="2">The sequence shown here is derived from an EMBL/GenBank/DDBJ whole genome shotgun (WGS) entry which is preliminary data.</text>
</comment>
<feature type="domain" description="Transposase InsH N-terminal" evidence="1">
    <location>
        <begin position="1"/>
        <end position="49"/>
    </location>
</feature>
<keyword evidence="3" id="KW-1185">Reference proteome</keyword>
<name>A0ABV1IRS5_9FIRM</name>
<sequence>MVLEELMGLTDEEFMDSLLFDIRFQYALHTTSFKEQPVSDRTFSRFRRRCLTYETETGIDLIHDTVKELSGKMAALNFKKLFGYLNSVGQCALIPQIS</sequence>
<gene>
    <name evidence="2" type="ORF">AAAU51_01830</name>
</gene>